<proteinExistence type="predicted"/>
<organism evidence="3 4">
    <name type="scientific">Corynebacterium kefirresidentii</name>
    <dbReference type="NCBI Taxonomy" id="1979527"/>
    <lineage>
        <taxon>Bacteria</taxon>
        <taxon>Bacillati</taxon>
        <taxon>Actinomycetota</taxon>
        <taxon>Actinomycetes</taxon>
        <taxon>Mycobacteriales</taxon>
        <taxon>Corynebacteriaceae</taxon>
        <taxon>Corynebacterium</taxon>
    </lineage>
</organism>
<evidence type="ECO:0008006" key="5">
    <source>
        <dbReference type="Google" id="ProtNLM"/>
    </source>
</evidence>
<gene>
    <name evidence="3" type="ORF">Q0N36_05035</name>
</gene>
<name>A0ABT8Q6Y4_9CORY</name>
<dbReference type="RefSeq" id="WP_301732296.1">
    <property type="nucleotide sequence ID" value="NZ_JAUKFL010000045.1"/>
</dbReference>
<keyword evidence="2" id="KW-0472">Membrane</keyword>
<evidence type="ECO:0000256" key="1">
    <source>
        <dbReference type="SAM" id="MobiDB-lite"/>
    </source>
</evidence>
<reference evidence="3" key="1">
    <citation type="submission" date="2023-07" db="EMBL/GenBank/DDBJ databases">
        <title>Insights into the diversity of cutaneous corynebacteria.</title>
        <authorList>
            <person name="Bruggemann H."/>
            <person name="Poehlein A."/>
        </authorList>
    </citation>
    <scope>NUCLEOTIDE SEQUENCE</scope>
    <source>
        <strain evidence="3">P7_F1</strain>
    </source>
</reference>
<feature type="transmembrane region" description="Helical" evidence="2">
    <location>
        <begin position="87"/>
        <end position="109"/>
    </location>
</feature>
<feature type="compositionally biased region" description="Basic and acidic residues" evidence="1">
    <location>
        <begin position="155"/>
        <end position="175"/>
    </location>
</feature>
<feature type="region of interest" description="Disordered" evidence="1">
    <location>
        <begin position="155"/>
        <end position="251"/>
    </location>
</feature>
<keyword evidence="2" id="KW-1133">Transmembrane helix</keyword>
<protein>
    <recommendedName>
        <fullName evidence="5">Anti-sigma-D factor RsdA sigma factor binding region domain-containing protein</fullName>
    </recommendedName>
</protein>
<dbReference type="Proteomes" id="UP001174347">
    <property type="component" value="Unassembled WGS sequence"/>
</dbReference>
<accession>A0ABT8Q6Y4</accession>
<dbReference type="EMBL" id="JAUKFM010000003">
    <property type="protein sequence ID" value="MDN8619944.1"/>
    <property type="molecule type" value="Genomic_DNA"/>
</dbReference>
<evidence type="ECO:0000313" key="3">
    <source>
        <dbReference type="EMBL" id="MDN8619944.1"/>
    </source>
</evidence>
<sequence>MASKHHGDNDDLADQLQPLVDDDAFLTELSKGNDPSDHQDDLAGLLLELKGDVDKHMPPAPLVEGAEAEPQVIDLGKARKRRRGGPFVHGLIGAAAATLVIAGAGGAMLHAGTFDKGDKTRNVELAGTLEEMESRAAEGDIEGARELMRDARAKLDAAEGKEEKAIAANSEAEHKRSAHPKPAPHTVTETATETVAEEASQPEQQPEQVTVTETQYATETVVVTEQGQPNPQPNPNVEDEPTTTIELGQQQ</sequence>
<evidence type="ECO:0000256" key="2">
    <source>
        <dbReference type="SAM" id="Phobius"/>
    </source>
</evidence>
<comment type="caution">
    <text evidence="3">The sequence shown here is derived from an EMBL/GenBank/DDBJ whole genome shotgun (WGS) entry which is preliminary data.</text>
</comment>
<keyword evidence="2" id="KW-0812">Transmembrane</keyword>
<keyword evidence="4" id="KW-1185">Reference proteome</keyword>
<evidence type="ECO:0000313" key="4">
    <source>
        <dbReference type="Proteomes" id="UP001174347"/>
    </source>
</evidence>
<feature type="compositionally biased region" description="Polar residues" evidence="1">
    <location>
        <begin position="242"/>
        <end position="251"/>
    </location>
</feature>
<feature type="compositionally biased region" description="Low complexity" evidence="1">
    <location>
        <begin position="186"/>
        <end position="215"/>
    </location>
</feature>